<dbReference type="SMART" id="SM00671">
    <property type="entry name" value="SEL1"/>
    <property type="match status" value="1"/>
</dbReference>
<keyword evidence="3" id="KW-1185">Reference proteome</keyword>
<sequence>MRTLGILLVLLGLAISWCQAQPGSTLLDRAHHHQQAAEFEQALLYLQRAAGAGSAPAQYELGIAYHSGQGTNRNDTLAVDWLKKAAQQHHTPAQALLGAEFWYSGLLSKKQMLAWLREGAAAGDLSSLVSLQHYCDSTYADSPAPPIAAYPLQLRKQIAARATAATAADSATIFQQALSLGVWCQKGYRLPRNPVESYAWYLLMNEMHTITVHILWTEAMRTIARLHQQLSPAQRAQALHDAEAIGKRKLRRLSQFTQAMARFKAVPAASDTSAGWE</sequence>
<dbReference type="InterPro" id="IPR006597">
    <property type="entry name" value="Sel1-like"/>
</dbReference>
<evidence type="ECO:0000256" key="1">
    <source>
        <dbReference type="SAM" id="SignalP"/>
    </source>
</evidence>
<reference evidence="3" key="1">
    <citation type="journal article" date="2019" name="Int. J. Syst. Evol. Microbiol.">
        <title>The Global Catalogue of Microorganisms (GCM) 10K type strain sequencing project: providing services to taxonomists for standard genome sequencing and annotation.</title>
        <authorList>
            <consortium name="The Broad Institute Genomics Platform"/>
            <consortium name="The Broad Institute Genome Sequencing Center for Infectious Disease"/>
            <person name="Wu L."/>
            <person name="Ma J."/>
        </authorList>
    </citation>
    <scope>NUCLEOTIDE SEQUENCE [LARGE SCALE GENOMIC DNA]</scope>
    <source>
        <strain evidence="3">CGMCC 1.12990</strain>
    </source>
</reference>
<proteinExistence type="predicted"/>
<feature type="signal peptide" evidence="1">
    <location>
        <begin position="1"/>
        <end position="20"/>
    </location>
</feature>
<evidence type="ECO:0000313" key="2">
    <source>
        <dbReference type="EMBL" id="GGG55070.1"/>
    </source>
</evidence>
<gene>
    <name evidence="2" type="ORF">GCM10011378_34030</name>
</gene>
<protein>
    <recommendedName>
        <fullName evidence="4">Sel1 repeat family protein</fullName>
    </recommendedName>
</protein>
<dbReference type="InterPro" id="IPR052748">
    <property type="entry name" value="ISR_Activator"/>
</dbReference>
<dbReference type="RefSeq" id="WP_188559065.1">
    <property type="nucleotide sequence ID" value="NZ_BMGS01000009.1"/>
</dbReference>
<organism evidence="2 3">
    <name type="scientific">Hymenobacter glacieicola</name>
    <dbReference type="NCBI Taxonomy" id="1562124"/>
    <lineage>
        <taxon>Bacteria</taxon>
        <taxon>Pseudomonadati</taxon>
        <taxon>Bacteroidota</taxon>
        <taxon>Cytophagia</taxon>
        <taxon>Cytophagales</taxon>
        <taxon>Hymenobacteraceae</taxon>
        <taxon>Hymenobacter</taxon>
    </lineage>
</organism>
<dbReference type="EMBL" id="BMGS01000009">
    <property type="protein sequence ID" value="GGG55070.1"/>
    <property type="molecule type" value="Genomic_DNA"/>
</dbReference>
<dbReference type="SUPFAM" id="SSF81901">
    <property type="entry name" value="HCP-like"/>
    <property type="match status" value="1"/>
</dbReference>
<comment type="caution">
    <text evidence="2">The sequence shown here is derived from an EMBL/GenBank/DDBJ whole genome shotgun (WGS) entry which is preliminary data.</text>
</comment>
<dbReference type="PANTHER" id="PTHR45011:SF1">
    <property type="entry name" value="DAP3-BINDING CELL DEATH ENHANCER 1"/>
    <property type="match status" value="1"/>
</dbReference>
<keyword evidence="1" id="KW-0732">Signal</keyword>
<dbReference type="Gene3D" id="1.25.40.10">
    <property type="entry name" value="Tetratricopeptide repeat domain"/>
    <property type="match status" value="1"/>
</dbReference>
<feature type="chain" id="PRO_5046653019" description="Sel1 repeat family protein" evidence="1">
    <location>
        <begin position="21"/>
        <end position="277"/>
    </location>
</feature>
<evidence type="ECO:0008006" key="4">
    <source>
        <dbReference type="Google" id="ProtNLM"/>
    </source>
</evidence>
<accession>A0ABQ1X413</accession>
<evidence type="ECO:0000313" key="3">
    <source>
        <dbReference type="Proteomes" id="UP000601361"/>
    </source>
</evidence>
<dbReference type="InterPro" id="IPR011990">
    <property type="entry name" value="TPR-like_helical_dom_sf"/>
</dbReference>
<dbReference type="PANTHER" id="PTHR45011">
    <property type="entry name" value="DAP3-BINDING CELL DEATH ENHANCER 1"/>
    <property type="match status" value="1"/>
</dbReference>
<dbReference type="Pfam" id="PF08238">
    <property type="entry name" value="Sel1"/>
    <property type="match status" value="3"/>
</dbReference>
<dbReference type="Proteomes" id="UP000601361">
    <property type="component" value="Unassembled WGS sequence"/>
</dbReference>
<name>A0ABQ1X413_9BACT</name>